<dbReference type="SUPFAM" id="SSF64288">
    <property type="entry name" value="Chorismate lyase-like"/>
    <property type="match status" value="1"/>
</dbReference>
<evidence type="ECO:0000313" key="6">
    <source>
        <dbReference type="Proteomes" id="UP001500902"/>
    </source>
</evidence>
<keyword evidence="6" id="KW-1185">Reference proteome</keyword>
<dbReference type="PROSITE" id="PS50949">
    <property type="entry name" value="HTH_GNTR"/>
    <property type="match status" value="1"/>
</dbReference>
<dbReference type="RefSeq" id="WP_344890736.1">
    <property type="nucleotide sequence ID" value="NZ_BAAAZP010000169.1"/>
</dbReference>
<reference evidence="6" key="1">
    <citation type="journal article" date="2019" name="Int. J. Syst. Evol. Microbiol.">
        <title>The Global Catalogue of Microorganisms (GCM) 10K type strain sequencing project: providing services to taxonomists for standard genome sequencing and annotation.</title>
        <authorList>
            <consortium name="The Broad Institute Genomics Platform"/>
            <consortium name="The Broad Institute Genome Sequencing Center for Infectious Disease"/>
            <person name="Wu L."/>
            <person name="Ma J."/>
        </authorList>
    </citation>
    <scope>NUCLEOTIDE SEQUENCE [LARGE SCALE GENOMIC DNA]</scope>
    <source>
        <strain evidence="6">JCM 16904</strain>
    </source>
</reference>
<organism evidence="5 6">
    <name type="scientific">Nonomuraea antimicrobica</name>
    <dbReference type="NCBI Taxonomy" id="561173"/>
    <lineage>
        <taxon>Bacteria</taxon>
        <taxon>Bacillati</taxon>
        <taxon>Actinomycetota</taxon>
        <taxon>Actinomycetes</taxon>
        <taxon>Streptosporangiales</taxon>
        <taxon>Streptosporangiaceae</taxon>
        <taxon>Nonomuraea</taxon>
    </lineage>
</organism>
<evidence type="ECO:0000256" key="2">
    <source>
        <dbReference type="ARBA" id="ARBA00023125"/>
    </source>
</evidence>
<dbReference type="PANTHER" id="PTHR44846:SF17">
    <property type="entry name" value="GNTR-FAMILY TRANSCRIPTIONAL REGULATOR"/>
    <property type="match status" value="1"/>
</dbReference>
<dbReference type="Pfam" id="PF00392">
    <property type="entry name" value="GntR"/>
    <property type="match status" value="1"/>
</dbReference>
<sequence>MAPTLNRPDPPYLQIVKHIRQQIMSGELREGDRVPTGRQIAEDWGVAIATATKVITTLRSEGLVDAAPGRGTVVKSAAASHSPTDRAVAIRRTGRIYPPDEHAKIRSAALVDAPEQVADALGIAAGAPAIRRQRVTYRGDQPVSASTSWFDGQLAELAPRLLETERILQGTFGYVEEVASRTIKTSREQSAASAATEKDAQDLGVPVGSPVLRGRNWIYDSDGQVLEYGEYVSAPERWQSYEFEIN</sequence>
<keyword evidence="2" id="KW-0238">DNA-binding</keyword>
<dbReference type="CDD" id="cd07377">
    <property type="entry name" value="WHTH_GntR"/>
    <property type="match status" value="1"/>
</dbReference>
<dbReference type="Gene3D" id="1.10.10.10">
    <property type="entry name" value="Winged helix-like DNA-binding domain superfamily/Winged helix DNA-binding domain"/>
    <property type="match status" value="1"/>
</dbReference>
<dbReference type="InterPro" id="IPR050679">
    <property type="entry name" value="Bact_HTH_transcr_reg"/>
</dbReference>
<dbReference type="InterPro" id="IPR000524">
    <property type="entry name" value="Tscrpt_reg_HTH_GntR"/>
</dbReference>
<evidence type="ECO:0000256" key="1">
    <source>
        <dbReference type="ARBA" id="ARBA00023015"/>
    </source>
</evidence>
<evidence type="ECO:0000313" key="5">
    <source>
        <dbReference type="EMBL" id="GAA3702491.1"/>
    </source>
</evidence>
<proteinExistence type="predicted"/>
<dbReference type="Proteomes" id="UP001500902">
    <property type="component" value="Unassembled WGS sequence"/>
</dbReference>
<feature type="domain" description="HTH gntR-type" evidence="4">
    <location>
        <begin position="9"/>
        <end position="77"/>
    </location>
</feature>
<protein>
    <submittedName>
        <fullName evidence="5">GntR family transcriptional regulator</fullName>
    </submittedName>
</protein>
<dbReference type="SUPFAM" id="SSF46785">
    <property type="entry name" value="Winged helix' DNA-binding domain"/>
    <property type="match status" value="1"/>
</dbReference>
<comment type="caution">
    <text evidence="5">The sequence shown here is derived from an EMBL/GenBank/DDBJ whole genome shotgun (WGS) entry which is preliminary data.</text>
</comment>
<dbReference type="InterPro" id="IPR011663">
    <property type="entry name" value="UTRA"/>
</dbReference>
<evidence type="ECO:0000259" key="4">
    <source>
        <dbReference type="PROSITE" id="PS50949"/>
    </source>
</evidence>
<keyword evidence="3" id="KW-0804">Transcription</keyword>
<dbReference type="Pfam" id="PF07702">
    <property type="entry name" value="UTRA"/>
    <property type="match status" value="1"/>
</dbReference>
<dbReference type="InterPro" id="IPR036388">
    <property type="entry name" value="WH-like_DNA-bd_sf"/>
</dbReference>
<dbReference type="InterPro" id="IPR036390">
    <property type="entry name" value="WH_DNA-bd_sf"/>
</dbReference>
<name>A0ABP7D9H0_9ACTN</name>
<dbReference type="SMART" id="SM00345">
    <property type="entry name" value="HTH_GNTR"/>
    <property type="match status" value="1"/>
</dbReference>
<keyword evidence="1" id="KW-0805">Transcription regulation</keyword>
<dbReference type="Gene3D" id="3.40.1410.10">
    <property type="entry name" value="Chorismate lyase-like"/>
    <property type="match status" value="1"/>
</dbReference>
<dbReference type="PANTHER" id="PTHR44846">
    <property type="entry name" value="MANNOSYL-D-GLYCERATE TRANSPORT/METABOLISM SYSTEM REPRESSOR MNGR-RELATED"/>
    <property type="match status" value="1"/>
</dbReference>
<dbReference type="InterPro" id="IPR028978">
    <property type="entry name" value="Chorismate_lyase_/UTRA_dom_sf"/>
</dbReference>
<accession>A0ABP7D9H0</accession>
<dbReference type="SMART" id="SM00866">
    <property type="entry name" value="UTRA"/>
    <property type="match status" value="1"/>
</dbReference>
<gene>
    <name evidence="5" type="ORF">GCM10022224_080390</name>
</gene>
<evidence type="ECO:0000256" key="3">
    <source>
        <dbReference type="ARBA" id="ARBA00023163"/>
    </source>
</evidence>
<dbReference type="EMBL" id="BAAAZP010000169">
    <property type="protein sequence ID" value="GAA3702491.1"/>
    <property type="molecule type" value="Genomic_DNA"/>
</dbReference>